<dbReference type="Proteomes" id="UP000324222">
    <property type="component" value="Unassembled WGS sequence"/>
</dbReference>
<name>A0A5B7ERY1_PORTR</name>
<evidence type="ECO:0000313" key="1">
    <source>
        <dbReference type="EMBL" id="MPC36017.1"/>
    </source>
</evidence>
<sequence>MVHCDQVIHGHISALLNSSREEYKVLEVKIVTGKGRTVTQHEIVLQKKNKQVGHRQHRHKQHKEYRPEVLAITEVPGRGMTHQLASLWLLNDRVPPEFFRHAWHHTHLPQLPPDVGVQLFIERLELHEQVAQVIAEGGRLVRVNPHLTHVLKI</sequence>
<proteinExistence type="predicted"/>
<dbReference type="EMBL" id="VSRR010003407">
    <property type="protein sequence ID" value="MPC36017.1"/>
    <property type="molecule type" value="Genomic_DNA"/>
</dbReference>
<keyword evidence="2" id="KW-1185">Reference proteome</keyword>
<reference evidence="1 2" key="1">
    <citation type="submission" date="2019-05" db="EMBL/GenBank/DDBJ databases">
        <title>Another draft genome of Portunus trituberculatus and its Hox gene families provides insights of decapod evolution.</title>
        <authorList>
            <person name="Jeong J.-H."/>
            <person name="Song I."/>
            <person name="Kim S."/>
            <person name="Choi T."/>
            <person name="Kim D."/>
            <person name="Ryu S."/>
            <person name="Kim W."/>
        </authorList>
    </citation>
    <scope>NUCLEOTIDE SEQUENCE [LARGE SCALE GENOMIC DNA]</scope>
    <source>
        <tissue evidence="1">Muscle</tissue>
    </source>
</reference>
<accession>A0A5B7ERY1</accession>
<gene>
    <name evidence="1" type="ORF">E2C01_029459</name>
</gene>
<dbReference type="AlphaFoldDB" id="A0A5B7ERY1"/>
<evidence type="ECO:0000313" key="2">
    <source>
        <dbReference type="Proteomes" id="UP000324222"/>
    </source>
</evidence>
<organism evidence="1 2">
    <name type="scientific">Portunus trituberculatus</name>
    <name type="common">Swimming crab</name>
    <name type="synonym">Neptunus trituberculatus</name>
    <dbReference type="NCBI Taxonomy" id="210409"/>
    <lineage>
        <taxon>Eukaryota</taxon>
        <taxon>Metazoa</taxon>
        <taxon>Ecdysozoa</taxon>
        <taxon>Arthropoda</taxon>
        <taxon>Crustacea</taxon>
        <taxon>Multicrustacea</taxon>
        <taxon>Malacostraca</taxon>
        <taxon>Eumalacostraca</taxon>
        <taxon>Eucarida</taxon>
        <taxon>Decapoda</taxon>
        <taxon>Pleocyemata</taxon>
        <taxon>Brachyura</taxon>
        <taxon>Eubrachyura</taxon>
        <taxon>Portunoidea</taxon>
        <taxon>Portunidae</taxon>
        <taxon>Portuninae</taxon>
        <taxon>Portunus</taxon>
    </lineage>
</organism>
<comment type="caution">
    <text evidence="1">The sequence shown here is derived from an EMBL/GenBank/DDBJ whole genome shotgun (WGS) entry which is preliminary data.</text>
</comment>
<protein>
    <submittedName>
        <fullName evidence="1">Uncharacterized protein</fullName>
    </submittedName>
</protein>